<keyword evidence="5" id="KW-1185">Reference proteome</keyword>
<keyword evidence="1" id="KW-0175">Coiled coil</keyword>
<protein>
    <submittedName>
        <fullName evidence="4">Cyclic nucleotide-binding protein</fullName>
    </submittedName>
</protein>
<feature type="region of interest" description="Disordered" evidence="2">
    <location>
        <begin position="881"/>
        <end position="902"/>
    </location>
</feature>
<evidence type="ECO:0000313" key="4">
    <source>
        <dbReference type="EMBL" id="KRX07802.1"/>
    </source>
</evidence>
<dbReference type="InParanoid" id="A0A0V0R0H2"/>
<evidence type="ECO:0000313" key="5">
    <source>
        <dbReference type="Proteomes" id="UP000054937"/>
    </source>
</evidence>
<dbReference type="SMART" id="SM00100">
    <property type="entry name" value="cNMP"/>
    <property type="match status" value="1"/>
</dbReference>
<feature type="compositionally biased region" description="Low complexity" evidence="2">
    <location>
        <begin position="358"/>
        <end position="370"/>
    </location>
</feature>
<feature type="region of interest" description="Disordered" evidence="2">
    <location>
        <begin position="1048"/>
        <end position="1099"/>
    </location>
</feature>
<dbReference type="PANTHER" id="PTHR47823:SF9">
    <property type="entry name" value="CHROMOSOME UNDETERMINED SCAFFOLD_10, WHOLE GENOME SHOTGUN SEQUENCE"/>
    <property type="match status" value="1"/>
</dbReference>
<dbReference type="EMBL" id="LDAU01000080">
    <property type="protein sequence ID" value="KRX07802.1"/>
    <property type="molecule type" value="Genomic_DNA"/>
</dbReference>
<feature type="compositionally biased region" description="Basic and acidic residues" evidence="2">
    <location>
        <begin position="884"/>
        <end position="897"/>
    </location>
</feature>
<dbReference type="OrthoDB" id="297350at2759"/>
<dbReference type="Pfam" id="PF00027">
    <property type="entry name" value="cNMP_binding"/>
    <property type="match status" value="1"/>
</dbReference>
<dbReference type="InterPro" id="IPR014710">
    <property type="entry name" value="RmlC-like_jellyroll"/>
</dbReference>
<feature type="compositionally biased region" description="Basic residues" evidence="2">
    <location>
        <begin position="1349"/>
        <end position="1374"/>
    </location>
</feature>
<dbReference type="PANTHER" id="PTHR47823">
    <property type="entry name" value="ION_TRANS DOMAIN-CONTAINING PROTEIN"/>
    <property type="match status" value="1"/>
</dbReference>
<feature type="compositionally biased region" description="Low complexity" evidence="2">
    <location>
        <begin position="971"/>
        <end position="992"/>
    </location>
</feature>
<feature type="domain" description="Cyclic nucleotide-binding" evidence="3">
    <location>
        <begin position="62"/>
        <end position="142"/>
    </location>
</feature>
<name>A0A0V0R0H2_PSEPJ</name>
<dbReference type="CDD" id="cd00038">
    <property type="entry name" value="CAP_ED"/>
    <property type="match status" value="1"/>
</dbReference>
<comment type="caution">
    <text evidence="4">The sequence shown here is derived from an EMBL/GenBank/DDBJ whole genome shotgun (WGS) entry which is preliminary data.</text>
</comment>
<gene>
    <name evidence="4" type="ORF">PPERSA_07552</name>
</gene>
<feature type="coiled-coil region" evidence="1">
    <location>
        <begin position="1149"/>
        <end position="1186"/>
    </location>
</feature>
<dbReference type="Proteomes" id="UP000054937">
    <property type="component" value="Unassembled WGS sequence"/>
</dbReference>
<feature type="region of interest" description="Disordered" evidence="2">
    <location>
        <begin position="970"/>
        <end position="1027"/>
    </location>
</feature>
<feature type="region of interest" description="Disordered" evidence="2">
    <location>
        <begin position="350"/>
        <end position="385"/>
    </location>
</feature>
<organism evidence="4 5">
    <name type="scientific">Pseudocohnilembus persalinus</name>
    <name type="common">Ciliate</name>
    <dbReference type="NCBI Taxonomy" id="266149"/>
    <lineage>
        <taxon>Eukaryota</taxon>
        <taxon>Sar</taxon>
        <taxon>Alveolata</taxon>
        <taxon>Ciliophora</taxon>
        <taxon>Intramacronucleata</taxon>
        <taxon>Oligohymenophorea</taxon>
        <taxon>Scuticociliatia</taxon>
        <taxon>Philasterida</taxon>
        <taxon>Pseudocohnilembidae</taxon>
        <taxon>Pseudocohnilembus</taxon>
    </lineage>
</organism>
<proteinExistence type="predicted"/>
<feature type="compositionally biased region" description="Low complexity" evidence="2">
    <location>
        <begin position="1322"/>
        <end position="1336"/>
    </location>
</feature>
<evidence type="ECO:0000259" key="3">
    <source>
        <dbReference type="PROSITE" id="PS50042"/>
    </source>
</evidence>
<evidence type="ECO:0000256" key="2">
    <source>
        <dbReference type="SAM" id="MobiDB-lite"/>
    </source>
</evidence>
<feature type="compositionally biased region" description="Low complexity" evidence="2">
    <location>
        <begin position="1289"/>
        <end position="1312"/>
    </location>
</feature>
<dbReference type="SUPFAM" id="SSF51206">
    <property type="entry name" value="cAMP-binding domain-like"/>
    <property type="match status" value="1"/>
</dbReference>
<dbReference type="PROSITE" id="PS50042">
    <property type="entry name" value="CNMP_BINDING_3"/>
    <property type="match status" value="1"/>
</dbReference>
<feature type="compositionally biased region" description="Low complexity" evidence="2">
    <location>
        <begin position="1051"/>
        <end position="1083"/>
    </location>
</feature>
<dbReference type="Gene3D" id="2.60.120.10">
    <property type="entry name" value="Jelly Rolls"/>
    <property type="match status" value="1"/>
</dbReference>
<evidence type="ECO:0000256" key="1">
    <source>
        <dbReference type="SAM" id="Coils"/>
    </source>
</evidence>
<reference evidence="4 5" key="1">
    <citation type="journal article" date="2015" name="Sci. Rep.">
        <title>Genome of the facultative scuticociliatosis pathogen Pseudocohnilembus persalinus provides insight into its virulence through horizontal gene transfer.</title>
        <authorList>
            <person name="Xiong J."/>
            <person name="Wang G."/>
            <person name="Cheng J."/>
            <person name="Tian M."/>
            <person name="Pan X."/>
            <person name="Warren A."/>
            <person name="Jiang C."/>
            <person name="Yuan D."/>
            <person name="Miao W."/>
        </authorList>
    </citation>
    <scope>NUCLEOTIDE SEQUENCE [LARGE SCALE GENOMIC DNA]</scope>
    <source>
        <strain evidence="4">36N120E</strain>
    </source>
</reference>
<dbReference type="InterPro" id="IPR018490">
    <property type="entry name" value="cNMP-bd_dom_sf"/>
</dbReference>
<feature type="compositionally biased region" description="Polar residues" evidence="2">
    <location>
        <begin position="1013"/>
        <end position="1027"/>
    </location>
</feature>
<sequence>MDGYQELALTFNIPYKLNKKVEEFFQINYQLNQFWGTGYEEFVQELPQSVEAQIPLVIYQEILKNVPFFQIEVLFSSIILPRSVFWKLNKDNIIYRQGDPSEEIFFILSGEVLIINEDYEILVKIKQGQYFGQEDILNGTKRLFCAICSKNATKLLISKQTEFFSCIENFPLILQELHNTTFQRFEIIEQKLIIDENKNMQLQQQQNNKSMTEQVTNEDSLNQIGENNFDKQQAFENQSIDTQQKENLINITQNYFLQNPNLEISQSQNIKNEKNNIYLENSFIPPLSSSRSYNESSNLLQNSQFQQKIQQQQQLVPQRYQNLQEIQEEDDMEQTESKAFTQKFIQSQQLKKKTGRLSNFTNNNNNNNSNILSGQNQMEKSHRKSQLEIVSNLKQILGQKNETLHNIHSSGINNLYSQQEFNQNLNNNENNNNIDKSTSIQLYKQNSQMNSQKKIYSFNQASPQLSNFDQKNQQNHIDALNIQFTSSQNLASSKIFKKTSSQQQQLSTDENIKLQNQNDFNRTSILNHLNQNPSPQQQKKSLRLLKKSQDDYLSNLQILSRMQMEENENKQNMDFKLQDTDSYNPIKKVGLFKNKQLKLYDPKEQSQISQQNMISSRMSQEKQAMDQSIQHKINSTIGNLSQNKQRKTHHFTSNNEIVDILQQQSLKQQRKSDFISQSNQRGSHIINQQGNAMNQSRQIMMGQINNPNYKQQQQKQQKQQQQKSQLLNDKGNIMSQSKRQSKFVSSTAFESLSQIYNKKQQPVKRNSSEMGLSKIKPKQFQSQNEIYIQQKKQGYVNMRSSKQYSQYSNQNSNESQKISPYSQFRNLSIAQSISPSKIQSYKTITETKNKKLIASSSNITEEDSISINQDDSIILDSGFQNQKQKQENQENRDENKHKNQIISDDMLQNNMETEDKNQSEKNNQNQYLSVKKNQQFQNESQNQNQNQINNKIEHLKEQQHINENQYKQDNIESNDNNKNENNNQNNNYNKNDNNNDKNNEQKSQNEESLNENVIQTRSTQKRQSLTVSFKRMSRKFSKSISPLINLQEVENTQNNSQNSLTSSSSSSSSFYSQQNPNNYSQNSEFNKESGKNGNLLEEGDDKFQKIQNIHGKYMRIKIERIYKNMHEVRKLIHIFKELRGDTLNIQKKLQQKQNDILQFSKKKKDLKKLKSQRQEIQQQQNHYYKKEYQNDFFSKRTQQQEQSINVSQSMFYNDQSSNNILQKSLINQNYQKNIFELPKYNIQQEEISVNDLEESKEKSQYFNNSFSKPAQQDKFSQWNEANSIQQKQIQSQQIQLKQQSNLQQNNQENENSFLPQNENGDKNQQNLQDKQQKAQNFQTPTNQQDNKKKYVHFKNHNQKKSGKKLKRKQISFQI</sequence>
<feature type="compositionally biased region" description="Basic and acidic residues" evidence="2">
    <location>
        <begin position="993"/>
        <end position="1005"/>
    </location>
</feature>
<feature type="region of interest" description="Disordered" evidence="2">
    <location>
        <begin position="1289"/>
        <end position="1374"/>
    </location>
</feature>
<dbReference type="InterPro" id="IPR000595">
    <property type="entry name" value="cNMP-bd_dom"/>
</dbReference>
<accession>A0A0V0R0H2</accession>